<dbReference type="PANTHER" id="PTHR11106">
    <property type="entry name" value="GANGLIOSIDE INDUCED DIFFERENTIATION ASSOCIATED PROTEIN 2-RELATED"/>
    <property type="match status" value="1"/>
</dbReference>
<dbReference type="CDD" id="cd02908">
    <property type="entry name" value="Macro_OAADPr_deacetylase"/>
    <property type="match status" value="1"/>
</dbReference>
<gene>
    <name evidence="3" type="ORF">B0A52_07678</name>
</gene>
<feature type="domain" description="Macro" evidence="2">
    <location>
        <begin position="30"/>
        <end position="210"/>
    </location>
</feature>
<reference evidence="3 4" key="1">
    <citation type="submission" date="2017-03" db="EMBL/GenBank/DDBJ databases">
        <title>Genomes of endolithic fungi from Antarctica.</title>
        <authorList>
            <person name="Coleine C."/>
            <person name="Masonjones S."/>
            <person name="Stajich J.E."/>
        </authorList>
    </citation>
    <scope>NUCLEOTIDE SEQUENCE [LARGE SCALE GENOMIC DNA]</scope>
    <source>
        <strain evidence="3 4">CCFEE 6314</strain>
    </source>
</reference>
<dbReference type="Proteomes" id="UP000288859">
    <property type="component" value="Unassembled WGS sequence"/>
</dbReference>
<feature type="compositionally biased region" description="Basic and acidic residues" evidence="1">
    <location>
        <begin position="248"/>
        <end position="257"/>
    </location>
</feature>
<dbReference type="SMART" id="SM00506">
    <property type="entry name" value="A1pp"/>
    <property type="match status" value="1"/>
</dbReference>
<evidence type="ECO:0000259" key="2">
    <source>
        <dbReference type="PROSITE" id="PS51154"/>
    </source>
</evidence>
<dbReference type="NCBIfam" id="NF001664">
    <property type="entry name" value="PRK00431.1-6"/>
    <property type="match status" value="1"/>
</dbReference>
<accession>A0A438MYH4</accession>
<dbReference type="OrthoDB" id="6077599at2759"/>
<dbReference type="AlphaFoldDB" id="A0A438MYH4"/>
<proteinExistence type="predicted"/>
<sequence length="278" mass="30011">MTSRLVALKDIPSISALYRSGELRPSSSATGLPPAKQSYNDKICTYQGDITVLQVDAIVNAANKGLKGGGGVDGAIHRAAGPGLLQECKTLGGCQTGSAKITDAYNLPSRKVIHAVGPIFDNLEESEPLLRGCYNNSLSLAVENNLRSIAFPAISTGVYGYPSNDAARAAVEEVRDFLTQPDGDKIDKIIFCNFLNKDVSAYAKHIPYVFPPLDTTEWDSTHNDLQSRISFPPTEQDLAQAGESSTHTIDHPADDSPTKVQNECTKIYLRFRLTNPAN</sequence>
<evidence type="ECO:0000313" key="4">
    <source>
        <dbReference type="Proteomes" id="UP000288859"/>
    </source>
</evidence>
<dbReference type="InterPro" id="IPR043472">
    <property type="entry name" value="Macro_dom-like"/>
</dbReference>
<dbReference type="SUPFAM" id="SSF52949">
    <property type="entry name" value="Macro domain-like"/>
    <property type="match status" value="1"/>
</dbReference>
<comment type="caution">
    <text evidence="3">The sequence shown here is derived from an EMBL/GenBank/DDBJ whole genome shotgun (WGS) entry which is preliminary data.</text>
</comment>
<dbReference type="EMBL" id="NAJM01000035">
    <property type="protein sequence ID" value="RVX68792.1"/>
    <property type="molecule type" value="Genomic_DNA"/>
</dbReference>
<evidence type="ECO:0000313" key="3">
    <source>
        <dbReference type="EMBL" id="RVX68792.1"/>
    </source>
</evidence>
<dbReference type="Pfam" id="PF01661">
    <property type="entry name" value="Macro"/>
    <property type="match status" value="1"/>
</dbReference>
<protein>
    <recommendedName>
        <fullName evidence="2">Macro domain-containing protein</fullName>
    </recommendedName>
</protein>
<dbReference type="Gene3D" id="3.40.220.10">
    <property type="entry name" value="Leucine Aminopeptidase, subunit E, domain 1"/>
    <property type="match status" value="1"/>
</dbReference>
<dbReference type="InterPro" id="IPR002589">
    <property type="entry name" value="Macro_dom"/>
</dbReference>
<dbReference type="VEuPathDB" id="FungiDB:PV10_01211"/>
<name>A0A438MYH4_EXOME</name>
<organism evidence="3 4">
    <name type="scientific">Exophiala mesophila</name>
    <name type="common">Black yeast-like fungus</name>
    <dbReference type="NCBI Taxonomy" id="212818"/>
    <lineage>
        <taxon>Eukaryota</taxon>
        <taxon>Fungi</taxon>
        <taxon>Dikarya</taxon>
        <taxon>Ascomycota</taxon>
        <taxon>Pezizomycotina</taxon>
        <taxon>Eurotiomycetes</taxon>
        <taxon>Chaetothyriomycetidae</taxon>
        <taxon>Chaetothyriales</taxon>
        <taxon>Herpotrichiellaceae</taxon>
        <taxon>Exophiala</taxon>
    </lineage>
</organism>
<dbReference type="PANTHER" id="PTHR11106:SF27">
    <property type="entry name" value="MACRO DOMAIN-CONTAINING PROTEIN"/>
    <property type="match status" value="1"/>
</dbReference>
<evidence type="ECO:0000256" key="1">
    <source>
        <dbReference type="SAM" id="MobiDB-lite"/>
    </source>
</evidence>
<dbReference type="PROSITE" id="PS51154">
    <property type="entry name" value="MACRO"/>
    <property type="match status" value="1"/>
</dbReference>
<feature type="region of interest" description="Disordered" evidence="1">
    <location>
        <begin position="237"/>
        <end position="259"/>
    </location>
</feature>